<dbReference type="AlphaFoldDB" id="A0A1R0H8I5"/>
<comment type="caution">
    <text evidence="1">The sequence shown here is derived from an EMBL/GenBank/DDBJ whole genome shotgun (WGS) entry which is preliminary data.</text>
</comment>
<dbReference type="Proteomes" id="UP000187455">
    <property type="component" value="Unassembled WGS sequence"/>
</dbReference>
<keyword evidence="2" id="KW-1185">Reference proteome</keyword>
<proteinExistence type="predicted"/>
<evidence type="ECO:0000313" key="1">
    <source>
        <dbReference type="EMBL" id="OLY85416.1"/>
    </source>
</evidence>
<dbReference type="EMBL" id="LSSL01000115">
    <property type="protein sequence ID" value="OLY85416.1"/>
    <property type="molecule type" value="Genomic_DNA"/>
</dbReference>
<evidence type="ECO:0000313" key="2">
    <source>
        <dbReference type="Proteomes" id="UP000187455"/>
    </source>
</evidence>
<sequence length="163" mass="17759">MGLKTYLYSAKGIVIHNYELVESAEDRDSKASVLISIEALELSGDLEPSVNLAGEQTTEDLVFSLQGLTLGSVPNPPVRLSPIIPTMGYVQTHSVASTGRNRQSADRRSKGAIPALKPLLDGGEEYASTNFFDVASPLAAQQQFRSEDFYQSNWYRESASDSI</sequence>
<reference evidence="1 2" key="1">
    <citation type="journal article" date="2016" name="Mol. Biol. Evol.">
        <title>Genome-Wide Survey of Gut Fungi (Harpellales) Reveals the First Horizontally Transferred Ubiquitin Gene from a Mosquito Host.</title>
        <authorList>
            <person name="Wang Y."/>
            <person name="White M.M."/>
            <person name="Kvist S."/>
            <person name="Moncalvo J.M."/>
        </authorList>
    </citation>
    <scope>NUCLEOTIDE SEQUENCE [LARGE SCALE GENOMIC DNA]</scope>
    <source>
        <strain evidence="1 2">ALG-7-W6</strain>
    </source>
</reference>
<organism evidence="1 2">
    <name type="scientific">Smittium mucronatum</name>
    <dbReference type="NCBI Taxonomy" id="133383"/>
    <lineage>
        <taxon>Eukaryota</taxon>
        <taxon>Fungi</taxon>
        <taxon>Fungi incertae sedis</taxon>
        <taxon>Zoopagomycota</taxon>
        <taxon>Kickxellomycotina</taxon>
        <taxon>Harpellomycetes</taxon>
        <taxon>Harpellales</taxon>
        <taxon>Legeriomycetaceae</taxon>
        <taxon>Smittium</taxon>
    </lineage>
</organism>
<protein>
    <submittedName>
        <fullName evidence="1">Uncharacterized protein</fullName>
    </submittedName>
</protein>
<accession>A0A1R0H8I5</accession>
<name>A0A1R0H8I5_9FUNG</name>
<gene>
    <name evidence="1" type="ORF">AYI68_g389</name>
</gene>